<dbReference type="EMBL" id="CP000552">
    <property type="protein sequence ID" value="ABM71955.1"/>
    <property type="molecule type" value="Genomic_DNA"/>
</dbReference>
<dbReference type="Gene3D" id="3.40.190.10">
    <property type="entry name" value="Periplasmic binding protein-like II"/>
    <property type="match status" value="2"/>
</dbReference>
<dbReference type="STRING" id="167542.P9515_07461"/>
<dbReference type="NCBIfam" id="TIGR01098">
    <property type="entry name" value="3A0109s03R"/>
    <property type="match status" value="1"/>
</dbReference>
<evidence type="ECO:0000256" key="2">
    <source>
        <dbReference type="ARBA" id="ARBA00022729"/>
    </source>
</evidence>
<accession>A2BVZ4</accession>
<dbReference type="SUPFAM" id="SSF53850">
    <property type="entry name" value="Periplasmic binding protein-like II"/>
    <property type="match status" value="1"/>
</dbReference>
<evidence type="ECO:0000313" key="3">
    <source>
        <dbReference type="EMBL" id="ABM71955.1"/>
    </source>
</evidence>
<comment type="similarity">
    <text evidence="1">Belongs to the phosphate/phosphite/phosphonate binding protein family.</text>
</comment>
<protein>
    <submittedName>
        <fullName evidence="3">Putative phosphonate binding protein for ABC transporter</fullName>
    </submittedName>
</protein>
<dbReference type="KEGG" id="pmc:P9515_07461"/>
<organism evidence="3 4">
    <name type="scientific">Prochlorococcus marinus (strain MIT 9515)</name>
    <dbReference type="NCBI Taxonomy" id="167542"/>
    <lineage>
        <taxon>Bacteria</taxon>
        <taxon>Bacillati</taxon>
        <taxon>Cyanobacteriota</taxon>
        <taxon>Cyanophyceae</taxon>
        <taxon>Synechococcales</taxon>
        <taxon>Prochlorococcaceae</taxon>
        <taxon>Prochlorococcus</taxon>
    </lineage>
</organism>
<dbReference type="InterPro" id="IPR030836">
    <property type="entry name" value="ABC_peri_PhnD-like"/>
</dbReference>
<dbReference type="Pfam" id="PF12974">
    <property type="entry name" value="Phosphonate-bd"/>
    <property type="match status" value="1"/>
</dbReference>
<sequence>MSLQFLKKTLLASTLLFTIFSSPLNAYKKVLRVGAIPDQNQEILDKRFNLLSKKLSKSLDLEVRYKPVINYVAAVTAFRTNDLDLVWFGGLSGVQARLQSSGAIVIAQRDIDKKFKSVFIVNKKLKLNPISNKKGLKKLKNLRFTFGSENSTSGRLMPEYFMNKVGIKVKDFKGKKAGFSGSHDATIALVNSGAYDAGALNKQVWENNVKNNPKRTENVSFFWVTPEYEDYHWLAQGNLDNKFGKGFTDKLRSEILNLDINNQEDKKILEMFNAKKFIPAKSDDYKKIELIGRKLKKIR</sequence>
<dbReference type="InterPro" id="IPR005770">
    <property type="entry name" value="PhnD"/>
</dbReference>
<proteinExistence type="inferred from homology"/>
<evidence type="ECO:0000256" key="1">
    <source>
        <dbReference type="ARBA" id="ARBA00007162"/>
    </source>
</evidence>
<dbReference type="Proteomes" id="UP000001589">
    <property type="component" value="Chromosome"/>
</dbReference>
<reference evidence="3 4" key="1">
    <citation type="journal article" date="2007" name="PLoS Genet.">
        <title>Patterns and implications of gene gain and loss in the evolution of Prochlorococcus.</title>
        <authorList>
            <person name="Kettler G.C."/>
            <person name="Martiny A.C."/>
            <person name="Huang K."/>
            <person name="Zucker J."/>
            <person name="Coleman M.L."/>
            <person name="Rodrigue S."/>
            <person name="Chen F."/>
            <person name="Lapidus A."/>
            <person name="Ferriera S."/>
            <person name="Johnson J."/>
            <person name="Steglich C."/>
            <person name="Church G.M."/>
            <person name="Richardson P."/>
            <person name="Chisholm S.W."/>
        </authorList>
    </citation>
    <scope>NUCLEOTIDE SEQUENCE [LARGE SCALE GENOMIC DNA]</scope>
    <source>
        <strain evidence="3 4">MIT 9515</strain>
    </source>
</reference>
<dbReference type="PANTHER" id="PTHR35841">
    <property type="entry name" value="PHOSPHONATES-BINDING PERIPLASMIC PROTEIN"/>
    <property type="match status" value="1"/>
</dbReference>
<dbReference type="HOGENOM" id="CLU_051472_6_2_3"/>
<dbReference type="AlphaFoldDB" id="A2BVZ4"/>
<dbReference type="RefSeq" id="WP_011820060.1">
    <property type="nucleotide sequence ID" value="NC_008817.1"/>
</dbReference>
<keyword evidence="2" id="KW-0732">Signal</keyword>
<evidence type="ECO:0000313" key="4">
    <source>
        <dbReference type="Proteomes" id="UP000001589"/>
    </source>
</evidence>
<dbReference type="GO" id="GO:0043190">
    <property type="term" value="C:ATP-binding cassette (ABC) transporter complex"/>
    <property type="evidence" value="ECO:0007669"/>
    <property type="project" value="InterPro"/>
</dbReference>
<dbReference type="PANTHER" id="PTHR35841:SF1">
    <property type="entry name" value="PHOSPHONATES-BINDING PERIPLASMIC PROTEIN"/>
    <property type="match status" value="1"/>
</dbReference>
<gene>
    <name evidence="3" type="primary">phnD</name>
    <name evidence="3" type="ordered locus">P9515_07461</name>
</gene>
<dbReference type="GeneID" id="60200286"/>
<dbReference type="NCBIfam" id="TIGR04553">
    <property type="entry name" value="ABC_peri_selen"/>
    <property type="match status" value="1"/>
</dbReference>
<dbReference type="eggNOG" id="COG3221">
    <property type="taxonomic scope" value="Bacteria"/>
</dbReference>
<name>A2BVZ4_PROM5</name>
<dbReference type="OrthoDB" id="9764656at2"/>
<dbReference type="GO" id="GO:0055085">
    <property type="term" value="P:transmembrane transport"/>
    <property type="evidence" value="ECO:0007669"/>
    <property type="project" value="InterPro"/>
</dbReference>